<evidence type="ECO:0000256" key="1">
    <source>
        <dbReference type="SAM" id="Phobius"/>
    </source>
</evidence>
<protein>
    <submittedName>
        <fullName evidence="2">Uncharacterized protein</fullName>
    </submittedName>
</protein>
<proteinExistence type="predicted"/>
<feature type="transmembrane region" description="Helical" evidence="1">
    <location>
        <begin position="62"/>
        <end position="82"/>
    </location>
</feature>
<evidence type="ECO:0000313" key="3">
    <source>
        <dbReference type="Proteomes" id="UP000823674"/>
    </source>
</evidence>
<keyword evidence="3" id="KW-1185">Reference proteome</keyword>
<organism evidence="2 3">
    <name type="scientific">Brassica rapa subsp. trilocularis</name>
    <dbReference type="NCBI Taxonomy" id="1813537"/>
    <lineage>
        <taxon>Eukaryota</taxon>
        <taxon>Viridiplantae</taxon>
        <taxon>Streptophyta</taxon>
        <taxon>Embryophyta</taxon>
        <taxon>Tracheophyta</taxon>
        <taxon>Spermatophyta</taxon>
        <taxon>Magnoliopsida</taxon>
        <taxon>eudicotyledons</taxon>
        <taxon>Gunneridae</taxon>
        <taxon>Pentapetalae</taxon>
        <taxon>rosids</taxon>
        <taxon>malvids</taxon>
        <taxon>Brassicales</taxon>
        <taxon>Brassicaceae</taxon>
        <taxon>Brassiceae</taxon>
        <taxon>Brassica</taxon>
    </lineage>
</organism>
<name>A0ABQ7MQJ8_BRACM</name>
<reference evidence="2 3" key="1">
    <citation type="submission" date="2021-03" db="EMBL/GenBank/DDBJ databases">
        <authorList>
            <person name="King G.J."/>
            <person name="Bancroft I."/>
            <person name="Baten A."/>
            <person name="Bloomfield J."/>
            <person name="Borpatragohain P."/>
            <person name="He Z."/>
            <person name="Irish N."/>
            <person name="Irwin J."/>
            <person name="Liu K."/>
            <person name="Mauleon R.P."/>
            <person name="Moore J."/>
            <person name="Morris R."/>
            <person name="Ostergaard L."/>
            <person name="Wang B."/>
            <person name="Wells R."/>
        </authorList>
    </citation>
    <scope>NUCLEOTIDE SEQUENCE [LARGE SCALE GENOMIC DNA]</scope>
    <source>
        <strain evidence="2">R-o-18</strain>
        <tissue evidence="2">Leaf</tissue>
    </source>
</reference>
<keyword evidence="1" id="KW-1133">Transmembrane helix</keyword>
<comment type="caution">
    <text evidence="2">The sequence shown here is derived from an EMBL/GenBank/DDBJ whole genome shotgun (WGS) entry which is preliminary data.</text>
</comment>
<accession>A0ABQ7MQJ8</accession>
<sequence>MVATKMVFHHMVLIFHSIKDLDLDMQIFQIWKTSRLEDFQTTSRKSSDGIFSHMVLIFHLDMYFVCFIKVCLSNFPLIFFVLNSFEHFGRPMGILLEILLKYNVLEDFQEVFQTTSRKSLTGSSSISSGV</sequence>
<evidence type="ECO:0000313" key="2">
    <source>
        <dbReference type="EMBL" id="KAG5400995.1"/>
    </source>
</evidence>
<dbReference type="Proteomes" id="UP000823674">
    <property type="component" value="Chromosome A04"/>
</dbReference>
<keyword evidence="1" id="KW-0812">Transmembrane</keyword>
<keyword evidence="1" id="KW-0472">Membrane</keyword>
<gene>
    <name evidence="2" type="primary">A04p018550.1_BraROA</name>
    <name evidence="2" type="ORF">IGI04_015602</name>
</gene>
<dbReference type="EMBL" id="JADBGQ010000004">
    <property type="protein sequence ID" value="KAG5400995.1"/>
    <property type="molecule type" value="Genomic_DNA"/>
</dbReference>